<feature type="compositionally biased region" description="Polar residues" evidence="1">
    <location>
        <begin position="290"/>
        <end position="320"/>
    </location>
</feature>
<evidence type="ECO:0000313" key="2">
    <source>
        <dbReference type="EMBL" id="KZF26263.1"/>
    </source>
</evidence>
<proteinExistence type="predicted"/>
<dbReference type="OMA" id="LFADVHY"/>
<dbReference type="InParanoid" id="A0A165JHZ9"/>
<dbReference type="GeneID" id="28896653"/>
<feature type="region of interest" description="Disordered" evidence="1">
    <location>
        <begin position="403"/>
        <end position="500"/>
    </location>
</feature>
<dbReference type="AlphaFoldDB" id="A0A165JHZ9"/>
<name>A0A165JHZ9_XYLHT</name>
<dbReference type="STRING" id="1328760.A0A165JHZ9"/>
<feature type="region of interest" description="Disordered" evidence="1">
    <location>
        <begin position="290"/>
        <end position="357"/>
    </location>
</feature>
<gene>
    <name evidence="2" type="ORF">L228DRAFT_242705</name>
</gene>
<keyword evidence="3" id="KW-1185">Reference proteome</keyword>
<feature type="compositionally biased region" description="Basic and acidic residues" evidence="1">
    <location>
        <begin position="477"/>
        <end position="500"/>
    </location>
</feature>
<evidence type="ECO:0000256" key="1">
    <source>
        <dbReference type="SAM" id="MobiDB-lite"/>
    </source>
</evidence>
<feature type="compositionally biased region" description="Pro residues" evidence="1">
    <location>
        <begin position="332"/>
        <end position="342"/>
    </location>
</feature>
<dbReference type="EMBL" id="KV407454">
    <property type="protein sequence ID" value="KZF26263.1"/>
    <property type="molecule type" value="Genomic_DNA"/>
</dbReference>
<feature type="compositionally biased region" description="Low complexity" evidence="1">
    <location>
        <begin position="378"/>
        <end position="390"/>
    </location>
</feature>
<feature type="compositionally biased region" description="Low complexity" evidence="1">
    <location>
        <begin position="343"/>
        <end position="352"/>
    </location>
</feature>
<accession>A0A165JHZ9</accession>
<dbReference type="Proteomes" id="UP000076632">
    <property type="component" value="Unassembled WGS sequence"/>
</dbReference>
<feature type="region of interest" description="Disordered" evidence="1">
    <location>
        <begin position="370"/>
        <end position="390"/>
    </location>
</feature>
<dbReference type="OrthoDB" id="5408296at2759"/>
<protein>
    <submittedName>
        <fullName evidence="2">Uncharacterized protein</fullName>
    </submittedName>
</protein>
<evidence type="ECO:0000313" key="3">
    <source>
        <dbReference type="Proteomes" id="UP000076632"/>
    </source>
</evidence>
<organism evidence="2 3">
    <name type="scientific">Xylona heveae (strain CBS 132557 / TC161)</name>
    <dbReference type="NCBI Taxonomy" id="1328760"/>
    <lineage>
        <taxon>Eukaryota</taxon>
        <taxon>Fungi</taxon>
        <taxon>Dikarya</taxon>
        <taxon>Ascomycota</taxon>
        <taxon>Pezizomycotina</taxon>
        <taxon>Xylonomycetes</taxon>
        <taxon>Xylonales</taxon>
        <taxon>Xylonaceae</taxon>
        <taxon>Xylona</taxon>
    </lineage>
</organism>
<dbReference type="RefSeq" id="XP_018191818.1">
    <property type="nucleotide sequence ID" value="XM_018331516.1"/>
</dbReference>
<sequence length="500" mass="54293">MESYPRDELALNAFADVHYFFSDPSARPLQHRFDKGSHVLLHRNAAERKGRLEIANNVGNPDQDILVGVLSRVRLEHSLNHPCFVSLIVCKPGVEGNYIEHDGRGQQWSLRDADHRNGGQSLFEIKALDIYFWKPEDAMTFSRAFNSLHGHGQLNTSIDSAKSAEPDPMSPVVQRLEEAVISEDYRPEAFGTASAKSDFDTYGHTTAGTVAPAGATSPAQGMSFAPMAYNPAAPAAPEPIREREMTPPPTDGSDGTGLMAVAVNEEGQVPLPTFAPPPIQHSATLPQISQPYSHPVWQSSQQTAEQAIPSAQSTNFQSPRFMQYGQLERTPSFPPPPPPPSAVPANVPSASPQHYHETHAQQIPALYGQTRSASQGVPFSQPPQQSRSPSYAIYPEQHTSIYGQSLPLTPMSPGFASAPAQSPPPVGSNQAQQAPAGLDNPYNVHSQVYVPTEAELKSHGGKPKTPKAGPGQQPGKLEQRAERLEKGVNRFFKKLEKRGV</sequence>
<feature type="compositionally biased region" description="Low complexity" evidence="1">
    <location>
        <begin position="466"/>
        <end position="476"/>
    </location>
</feature>
<reference evidence="2 3" key="1">
    <citation type="journal article" date="2016" name="Fungal Biol.">
        <title>The genome of Xylona heveae provides a window into fungal endophytism.</title>
        <authorList>
            <person name="Gazis R."/>
            <person name="Kuo A."/>
            <person name="Riley R."/>
            <person name="LaButti K."/>
            <person name="Lipzen A."/>
            <person name="Lin J."/>
            <person name="Amirebrahimi M."/>
            <person name="Hesse C.N."/>
            <person name="Spatafora J.W."/>
            <person name="Henrissat B."/>
            <person name="Hainaut M."/>
            <person name="Grigoriev I.V."/>
            <person name="Hibbett D.S."/>
        </authorList>
    </citation>
    <scope>NUCLEOTIDE SEQUENCE [LARGE SCALE GENOMIC DNA]</scope>
    <source>
        <strain evidence="2 3">TC161</strain>
    </source>
</reference>